<reference evidence="2" key="1">
    <citation type="submission" date="2021-12" db="EMBL/GenBank/DDBJ databases">
        <authorList>
            <person name="King R."/>
        </authorList>
    </citation>
    <scope>NUCLEOTIDE SEQUENCE</scope>
</reference>
<organism evidence="2 3">
    <name type="scientific">Bemisia tabaci</name>
    <name type="common">Sweetpotato whitefly</name>
    <name type="synonym">Aleurodes tabaci</name>
    <dbReference type="NCBI Taxonomy" id="7038"/>
    <lineage>
        <taxon>Eukaryota</taxon>
        <taxon>Metazoa</taxon>
        <taxon>Ecdysozoa</taxon>
        <taxon>Arthropoda</taxon>
        <taxon>Hexapoda</taxon>
        <taxon>Insecta</taxon>
        <taxon>Pterygota</taxon>
        <taxon>Neoptera</taxon>
        <taxon>Paraneoptera</taxon>
        <taxon>Hemiptera</taxon>
        <taxon>Sternorrhyncha</taxon>
        <taxon>Aleyrodoidea</taxon>
        <taxon>Aleyrodidae</taxon>
        <taxon>Aleyrodinae</taxon>
        <taxon>Bemisia</taxon>
    </lineage>
</organism>
<dbReference type="EMBL" id="OU963862">
    <property type="protein sequence ID" value="CAH0382271.1"/>
    <property type="molecule type" value="Genomic_DNA"/>
</dbReference>
<gene>
    <name evidence="2" type="ORF">BEMITA_LOCUS1828</name>
</gene>
<protein>
    <submittedName>
        <fullName evidence="2">Uncharacterized protein</fullName>
    </submittedName>
</protein>
<keyword evidence="3" id="KW-1185">Reference proteome</keyword>
<dbReference type="Proteomes" id="UP001152759">
    <property type="component" value="Chromosome 1"/>
</dbReference>
<evidence type="ECO:0000313" key="3">
    <source>
        <dbReference type="Proteomes" id="UP001152759"/>
    </source>
</evidence>
<name>A0A9P0A1Q2_BEMTA</name>
<proteinExistence type="predicted"/>
<feature type="signal peptide" evidence="1">
    <location>
        <begin position="1"/>
        <end position="23"/>
    </location>
</feature>
<keyword evidence="1" id="KW-0732">Signal</keyword>
<evidence type="ECO:0000256" key="1">
    <source>
        <dbReference type="SAM" id="SignalP"/>
    </source>
</evidence>
<evidence type="ECO:0000313" key="2">
    <source>
        <dbReference type="EMBL" id="CAH0382271.1"/>
    </source>
</evidence>
<feature type="chain" id="PRO_5040287050" evidence="1">
    <location>
        <begin position="24"/>
        <end position="169"/>
    </location>
</feature>
<sequence length="169" mass="19582">MRIATLMRVVIFILAILPPPGVSILGGFFIRDPTKCQLRCDSKHGFWEKSLGRLERVSDGVIILKGLKCFCKLTPDLRRLVRSRFGKGTARKFMFWVFYGYSRPTRFYLMRTDSVKPESHIQFVSHAQRGLYRRWAQEKIAKLPPGAPYAVDINTDFLKDEILKKEDAK</sequence>
<dbReference type="KEGG" id="btab:109033122"/>
<dbReference type="AlphaFoldDB" id="A0A9P0A1Q2"/>
<accession>A0A9P0A1Q2</accession>